<protein>
    <submittedName>
        <fullName evidence="1">Uncharacterized protein</fullName>
    </submittedName>
</protein>
<name>A0A5Y2ZZ89_SALER</name>
<comment type="caution">
    <text evidence="1">The sequence shown here is derived from an EMBL/GenBank/DDBJ whole genome shotgun (WGS) entry which is preliminary data.</text>
</comment>
<dbReference type="EMBL" id="AAIPPN010000005">
    <property type="protein sequence ID" value="ECG8066815.1"/>
    <property type="molecule type" value="Genomic_DNA"/>
</dbReference>
<reference evidence="1" key="1">
    <citation type="submission" date="2019-07" db="EMBL/GenBank/DDBJ databases">
        <authorList>
            <consortium name="PulseNet: The National Subtyping Network for Foodborne Disease Surveillance"/>
            <person name="Tarr C.L."/>
            <person name="Trees E."/>
            <person name="Katz L.S."/>
            <person name="Carleton-Romer H.A."/>
            <person name="Stroika S."/>
            <person name="Kucerova Z."/>
            <person name="Roache K.F."/>
            <person name="Sabol A.L."/>
            <person name="Besser J."/>
            <person name="Gerner-Smidt P."/>
        </authorList>
    </citation>
    <scope>NUCLEOTIDE SEQUENCE</scope>
    <source>
        <strain evidence="1">PNUSAS081329</strain>
    </source>
</reference>
<proteinExistence type="predicted"/>
<evidence type="ECO:0000313" key="1">
    <source>
        <dbReference type="EMBL" id="ECG8066815.1"/>
    </source>
</evidence>
<gene>
    <name evidence="1" type="ORF">FNG02_15200</name>
</gene>
<sequence>MSKNLFVFADHLVTGRAFFKLKDRIARIIDRGYYEVSCSQEAHAHYGDKFTRADACFYFIHGALSEIISKI</sequence>
<dbReference type="AlphaFoldDB" id="A0A5Y2ZZ89"/>
<accession>A0A5Y2ZZ89</accession>
<organism evidence="1">
    <name type="scientific">Salmonella enterica</name>
    <name type="common">Salmonella choleraesuis</name>
    <dbReference type="NCBI Taxonomy" id="28901"/>
    <lineage>
        <taxon>Bacteria</taxon>
        <taxon>Pseudomonadati</taxon>
        <taxon>Pseudomonadota</taxon>
        <taxon>Gammaproteobacteria</taxon>
        <taxon>Enterobacterales</taxon>
        <taxon>Enterobacteriaceae</taxon>
        <taxon>Salmonella</taxon>
    </lineage>
</organism>